<keyword evidence="2" id="KW-1185">Reference proteome</keyword>
<sequence>ACYYCAGVCCHPPILSASLRLLPLHKSAPTPILLASQSYDCPPAHICQSSSQPAAACTLAPAGQFPTTFLENSQIRKPKCNFVMEVTVSKPQVGIKPVPSRQTGQEGDEDLLHQGSLQKAKIQV</sequence>
<protein>
    <submittedName>
        <fullName evidence="1">Uncharacterized protein</fullName>
    </submittedName>
</protein>
<dbReference type="EMBL" id="QTSX02002078">
    <property type="protein sequence ID" value="KAJ9079061.1"/>
    <property type="molecule type" value="Genomic_DNA"/>
</dbReference>
<organism evidence="1 2">
    <name type="scientific">Entomophthora muscae</name>
    <dbReference type="NCBI Taxonomy" id="34485"/>
    <lineage>
        <taxon>Eukaryota</taxon>
        <taxon>Fungi</taxon>
        <taxon>Fungi incertae sedis</taxon>
        <taxon>Zoopagomycota</taxon>
        <taxon>Entomophthoromycotina</taxon>
        <taxon>Entomophthoromycetes</taxon>
        <taxon>Entomophthorales</taxon>
        <taxon>Entomophthoraceae</taxon>
        <taxon>Entomophthora</taxon>
    </lineage>
</organism>
<accession>A0ACC2TXI1</accession>
<name>A0ACC2TXI1_9FUNG</name>
<gene>
    <name evidence="1" type="ORF">DSO57_1039424</name>
</gene>
<proteinExistence type="predicted"/>
<evidence type="ECO:0000313" key="2">
    <source>
        <dbReference type="Proteomes" id="UP001165960"/>
    </source>
</evidence>
<reference evidence="1" key="1">
    <citation type="submission" date="2022-04" db="EMBL/GenBank/DDBJ databases">
        <title>Genome of the entomopathogenic fungus Entomophthora muscae.</title>
        <authorList>
            <person name="Elya C."/>
            <person name="Lovett B.R."/>
            <person name="Lee E."/>
            <person name="Macias A.M."/>
            <person name="Hajek A.E."/>
            <person name="De Bivort B.L."/>
            <person name="Kasson M.T."/>
            <person name="De Fine Licht H.H."/>
            <person name="Stajich J.E."/>
        </authorList>
    </citation>
    <scope>NUCLEOTIDE SEQUENCE</scope>
    <source>
        <strain evidence="1">Berkeley</strain>
    </source>
</reference>
<feature type="non-terminal residue" evidence="1">
    <location>
        <position position="1"/>
    </location>
</feature>
<dbReference type="Proteomes" id="UP001165960">
    <property type="component" value="Unassembled WGS sequence"/>
</dbReference>
<evidence type="ECO:0000313" key="1">
    <source>
        <dbReference type="EMBL" id="KAJ9079061.1"/>
    </source>
</evidence>
<comment type="caution">
    <text evidence="1">The sequence shown here is derived from an EMBL/GenBank/DDBJ whole genome shotgun (WGS) entry which is preliminary data.</text>
</comment>